<reference evidence="2" key="3">
    <citation type="submission" date="2025-09" db="UniProtKB">
        <authorList>
            <consortium name="Ensembl"/>
        </authorList>
    </citation>
    <scope>IDENTIFICATION</scope>
</reference>
<dbReference type="PANTHER" id="PTHR16230:SF5">
    <property type="entry name" value="BREAST CARCINOMA-AMPLIFIED SEQUENCE 4"/>
    <property type="match status" value="1"/>
</dbReference>
<evidence type="ECO:0000313" key="3">
    <source>
        <dbReference type="Proteomes" id="UP000472268"/>
    </source>
</evidence>
<dbReference type="InterPro" id="IPR024857">
    <property type="entry name" value="Cappuccino"/>
</dbReference>
<organism evidence="2 3">
    <name type="scientific">Suricata suricatta</name>
    <name type="common">Meerkat</name>
    <dbReference type="NCBI Taxonomy" id="37032"/>
    <lineage>
        <taxon>Eukaryota</taxon>
        <taxon>Metazoa</taxon>
        <taxon>Chordata</taxon>
        <taxon>Craniata</taxon>
        <taxon>Vertebrata</taxon>
        <taxon>Euteleostomi</taxon>
        <taxon>Mammalia</taxon>
        <taxon>Eutheria</taxon>
        <taxon>Laurasiatheria</taxon>
        <taxon>Carnivora</taxon>
        <taxon>Feliformia</taxon>
        <taxon>Herpestidae</taxon>
        <taxon>Suricata</taxon>
    </lineage>
</organism>
<reference evidence="2 3" key="1">
    <citation type="submission" date="2019-05" db="EMBL/GenBank/DDBJ databases">
        <title>A Chromosome-scale Meerkat (S. suricatta) Genome Assembly.</title>
        <authorList>
            <person name="Dudchenko O."/>
            <person name="Lieberman Aiden E."/>
            <person name="Tung J."/>
            <person name="Barreiro L.B."/>
            <person name="Clutton-Brock T.H."/>
        </authorList>
    </citation>
    <scope>NUCLEOTIDE SEQUENCE [LARGE SCALE GENOMIC DNA]</scope>
</reference>
<feature type="compositionally biased region" description="Low complexity" evidence="1">
    <location>
        <begin position="166"/>
        <end position="175"/>
    </location>
</feature>
<evidence type="ECO:0000256" key="1">
    <source>
        <dbReference type="SAM" id="MobiDB-lite"/>
    </source>
</evidence>
<feature type="region of interest" description="Disordered" evidence="1">
    <location>
        <begin position="155"/>
        <end position="223"/>
    </location>
</feature>
<dbReference type="Proteomes" id="UP000472268">
    <property type="component" value="Chromosome 12"/>
</dbReference>
<sequence length="223" mass="24321">MGEQTKTQKAKEVEETIEGMLLRLEEFCSLTDMIRSDTSQILEENIPLLKAKVTEMRSVYAKVDQLERKENVKIGVLVLAWVAQPSSPALPFAVSPLALPEGLLCALRGERRQPGALFPQEGPGHRALSWPSSRWLGTTSPSWRPTCCRPSGTTHPSHRLCGDGWAPPASLPSGRSRPRRRPCRSSCPRCTGRRTTSPGPRGPRPGPPAAGGACELRSRVVGK</sequence>
<protein>
    <recommendedName>
        <fullName evidence="4">Breast carcinoma amplified sequence 4</fullName>
    </recommendedName>
</protein>
<dbReference type="Ensembl" id="ENSSSUT00005024250.1">
    <property type="protein sequence ID" value="ENSSSUP00005021206.1"/>
    <property type="gene ID" value="ENSSSUG00005013773.1"/>
</dbReference>
<reference evidence="2" key="2">
    <citation type="submission" date="2025-08" db="UniProtKB">
        <authorList>
            <consortium name="Ensembl"/>
        </authorList>
    </citation>
    <scope>IDENTIFICATION</scope>
</reference>
<evidence type="ECO:0000313" key="2">
    <source>
        <dbReference type="Ensembl" id="ENSSSUP00005021206.1"/>
    </source>
</evidence>
<accession>A0A673UIB7</accession>
<proteinExistence type="predicted"/>
<evidence type="ECO:0008006" key="4">
    <source>
        <dbReference type="Google" id="ProtNLM"/>
    </source>
</evidence>
<feature type="compositionally biased region" description="Low complexity" evidence="1">
    <location>
        <begin position="184"/>
        <end position="199"/>
    </location>
</feature>
<dbReference type="GO" id="GO:0031083">
    <property type="term" value="C:BLOC-1 complex"/>
    <property type="evidence" value="ECO:0007669"/>
    <property type="project" value="TreeGrafter"/>
</dbReference>
<name>A0A673UIB7_SURSU</name>
<keyword evidence="3" id="KW-1185">Reference proteome</keyword>
<dbReference type="PANTHER" id="PTHR16230">
    <property type="entry name" value="CAPPUCCINO"/>
    <property type="match status" value="1"/>
</dbReference>
<dbReference type="AlphaFoldDB" id="A0A673UIB7"/>